<organism evidence="1 2">
    <name type="scientific">Paenibacillus popilliae ATCC 14706</name>
    <dbReference type="NCBI Taxonomy" id="1212764"/>
    <lineage>
        <taxon>Bacteria</taxon>
        <taxon>Bacillati</taxon>
        <taxon>Bacillota</taxon>
        <taxon>Bacilli</taxon>
        <taxon>Bacillales</taxon>
        <taxon>Paenibacillaceae</taxon>
        <taxon>Paenibacillus</taxon>
    </lineage>
</organism>
<reference evidence="1 2" key="1">
    <citation type="submission" date="2012-10" db="EMBL/GenBank/DDBJ databases">
        <title>Draft Genome Sequence of Paenibacillus popilliae ATCC 14706T.</title>
        <authorList>
            <person name="Iiyama K."/>
            <person name="Mori K."/>
            <person name="Mon H."/>
            <person name="Chieda Y."/>
            <person name="Lee J.M."/>
            <person name="Kusakabe T."/>
            <person name="Tashiro K."/>
            <person name="Asano S."/>
            <person name="Yasunaga-Aoki C."/>
            <person name="Shimizu S."/>
        </authorList>
    </citation>
    <scope>NUCLEOTIDE SEQUENCE [LARGE SCALE GENOMIC DNA]</scope>
    <source>
        <strain evidence="1 2">ATCC 14706</strain>
    </source>
</reference>
<name>M9M8I2_PAEPP</name>
<comment type="caution">
    <text evidence="1">The sequence shown here is derived from an EMBL/GenBank/DDBJ whole genome shotgun (WGS) entry which is preliminary data.</text>
</comment>
<dbReference type="AlphaFoldDB" id="M9M8I2"/>
<sequence length="70" mass="8037">LAFEKCHSESEAHHHAHFELLFTAETLLAVARFELNKEKTSDDEGYTHGKMVRGLFHARCQVCMKNHKGI</sequence>
<feature type="non-terminal residue" evidence="1">
    <location>
        <position position="1"/>
    </location>
</feature>
<evidence type="ECO:0000313" key="2">
    <source>
        <dbReference type="Proteomes" id="UP000029453"/>
    </source>
</evidence>
<dbReference type="Proteomes" id="UP000029453">
    <property type="component" value="Unassembled WGS sequence"/>
</dbReference>
<evidence type="ECO:0000313" key="1">
    <source>
        <dbReference type="EMBL" id="GAC44268.1"/>
    </source>
</evidence>
<keyword evidence="2" id="KW-1185">Reference proteome</keyword>
<dbReference type="EMBL" id="BALG01000411">
    <property type="protein sequence ID" value="GAC44268.1"/>
    <property type="molecule type" value="Genomic_DNA"/>
</dbReference>
<proteinExistence type="predicted"/>
<protein>
    <submittedName>
        <fullName evidence="1">Uncharacterized protein</fullName>
    </submittedName>
</protein>
<gene>
    <name evidence="1" type="ORF">PPOP_3671</name>
</gene>
<accession>M9M8I2</accession>